<dbReference type="Proteomes" id="UP000007796">
    <property type="component" value="Unassembled WGS sequence"/>
</dbReference>
<dbReference type="STRING" id="655863.F0XFW3"/>
<feature type="compositionally biased region" description="Low complexity" evidence="2">
    <location>
        <begin position="372"/>
        <end position="389"/>
    </location>
</feature>
<dbReference type="FunCoup" id="F0XFW3">
    <property type="interactions" value="3"/>
</dbReference>
<evidence type="ECO:0000313" key="5">
    <source>
        <dbReference type="Proteomes" id="UP000007796"/>
    </source>
</evidence>
<keyword evidence="5" id="KW-1185">Reference proteome</keyword>
<sequence>MKLTALQAVLGSALILGTAQSAVAEIQVGHRVAHQHYGKRSSHNHGTGHGEGLELRQSEAQHRQRQEIESFPAHSPAAAVADDESSPVKKRAVCTLPTDADLVSVPGASNGGWAIAPDKQCTAGSWCPIACVSGKVMAQWKPHTSYTYPESMDGGLYCDEDGTPKKSFESDPYCVDGTGTVSAVNKCGEVISFCQTVLPGDEGMYIPTDVSGTTVLAVPGPSYWASTAAHYYINPPGTSGADGCIWGTSSNPIGNWAPYVAGANTDSSGETYVKIGWNPIYTGSGLSSTKPTFGLRIECSGSGCNGLPCSIDADNMDDFSVSSSEGSTGAGVYSTSARKAKSIIAGGIFHENGTATAVVSVASSTVVATTTSLTAATSTEPAPASTTSSKNEGSKHQGGAAVVGLLVAVVASLWLC</sequence>
<dbReference type="PANTHER" id="PTHR31654">
    <property type="entry name" value="SECRETED BETA-GLUCOSIDASE ADG3-RELATED"/>
    <property type="match status" value="1"/>
</dbReference>
<dbReference type="Pfam" id="PF03856">
    <property type="entry name" value="SUN"/>
    <property type="match status" value="1"/>
</dbReference>
<protein>
    <submittedName>
        <fullName evidence="4">Sun domain containing protein</fullName>
    </submittedName>
</protein>
<dbReference type="HOGENOM" id="CLU_026108_2_0_1"/>
<feature type="compositionally biased region" description="Basic residues" evidence="2">
    <location>
        <begin position="34"/>
        <end position="43"/>
    </location>
</feature>
<feature type="signal peptide" evidence="3">
    <location>
        <begin position="1"/>
        <end position="24"/>
    </location>
</feature>
<dbReference type="InParanoid" id="F0XFW3"/>
<dbReference type="InterPro" id="IPR053088">
    <property type="entry name" value="Beta-glucosidase/SUN-like"/>
</dbReference>
<reference evidence="4 5" key="1">
    <citation type="journal article" date="2011" name="Proc. Natl. Acad. Sci. U.S.A.">
        <title>Genome and transcriptome analyses of the mountain pine beetle-fungal symbiont Grosmannia clavigera, a lodgepole pine pathogen.</title>
        <authorList>
            <person name="DiGuistini S."/>
            <person name="Wang Y."/>
            <person name="Liao N.Y."/>
            <person name="Taylor G."/>
            <person name="Tanguay P."/>
            <person name="Feau N."/>
            <person name="Henrissat B."/>
            <person name="Chan S.K."/>
            <person name="Hesse-Orce U."/>
            <person name="Alamouti S.M."/>
            <person name="Tsui C.K.M."/>
            <person name="Docking R.T."/>
            <person name="Levasseur A."/>
            <person name="Haridas S."/>
            <person name="Robertson G."/>
            <person name="Birol I."/>
            <person name="Holt R.A."/>
            <person name="Marra M.A."/>
            <person name="Hamelin R.C."/>
            <person name="Hirst M."/>
            <person name="Jones S.J.M."/>
            <person name="Bohlmann J."/>
            <person name="Breuil C."/>
        </authorList>
    </citation>
    <scope>NUCLEOTIDE SEQUENCE [LARGE SCALE GENOMIC DNA]</scope>
    <source>
        <strain evidence="5">kw1407 / UAMH 11150</strain>
    </source>
</reference>
<feature type="compositionally biased region" description="Basic and acidic residues" evidence="2">
    <location>
        <begin position="51"/>
        <end position="68"/>
    </location>
</feature>
<evidence type="ECO:0000313" key="4">
    <source>
        <dbReference type="EMBL" id="EFX04515.1"/>
    </source>
</evidence>
<name>F0XFW3_GROCL</name>
<dbReference type="PANTHER" id="PTHR31654:SF0">
    <property type="entry name" value="SECRETED BETA-GLUCOSIDASE ADG3-RELATED"/>
    <property type="match status" value="1"/>
</dbReference>
<evidence type="ECO:0000256" key="1">
    <source>
        <dbReference type="ARBA" id="ARBA00010579"/>
    </source>
</evidence>
<accession>F0XFW3</accession>
<feature type="region of interest" description="Disordered" evidence="2">
    <location>
        <begin position="372"/>
        <end position="396"/>
    </location>
</feature>
<keyword evidence="3" id="KW-0732">Signal</keyword>
<proteinExistence type="inferred from homology"/>
<gene>
    <name evidence="4" type="ORF">CMQ_1443</name>
</gene>
<dbReference type="RefSeq" id="XP_014173997.1">
    <property type="nucleotide sequence ID" value="XM_014318522.1"/>
</dbReference>
<organism evidence="5">
    <name type="scientific">Grosmannia clavigera (strain kw1407 / UAMH 11150)</name>
    <name type="common">Blue stain fungus</name>
    <name type="synonym">Graphiocladiella clavigera</name>
    <dbReference type="NCBI Taxonomy" id="655863"/>
    <lineage>
        <taxon>Eukaryota</taxon>
        <taxon>Fungi</taxon>
        <taxon>Dikarya</taxon>
        <taxon>Ascomycota</taxon>
        <taxon>Pezizomycotina</taxon>
        <taxon>Sordariomycetes</taxon>
        <taxon>Sordariomycetidae</taxon>
        <taxon>Ophiostomatales</taxon>
        <taxon>Ophiostomataceae</taxon>
        <taxon>Leptographium</taxon>
    </lineage>
</organism>
<evidence type="ECO:0000256" key="2">
    <source>
        <dbReference type="SAM" id="MobiDB-lite"/>
    </source>
</evidence>
<feature type="chain" id="PRO_5003259927" evidence="3">
    <location>
        <begin position="25"/>
        <end position="416"/>
    </location>
</feature>
<dbReference type="eggNOG" id="ENOG502QWHV">
    <property type="taxonomic scope" value="Eukaryota"/>
</dbReference>
<dbReference type="EMBL" id="GL629765">
    <property type="protein sequence ID" value="EFX04515.1"/>
    <property type="molecule type" value="Genomic_DNA"/>
</dbReference>
<dbReference type="InterPro" id="IPR005556">
    <property type="entry name" value="SUN"/>
</dbReference>
<comment type="similarity">
    <text evidence="1">Belongs to the SUN family.</text>
</comment>
<dbReference type="GeneID" id="25974322"/>
<evidence type="ECO:0000256" key="3">
    <source>
        <dbReference type="SAM" id="SignalP"/>
    </source>
</evidence>
<feature type="region of interest" description="Disordered" evidence="2">
    <location>
        <begin position="34"/>
        <end position="84"/>
    </location>
</feature>
<dbReference type="OrthoDB" id="5554151at2759"/>
<dbReference type="AlphaFoldDB" id="F0XFW3"/>